<proteinExistence type="predicted"/>
<reference evidence="2 3" key="1">
    <citation type="submission" date="2018-08" db="EMBL/GenBank/DDBJ databases">
        <authorList>
            <person name="Pathak A."/>
            <person name="Staton O.A."/>
            <person name="Aldaher A.R."/>
            <person name="Baird K.M."/>
            <person name="Borah A."/>
            <person name="Haggard G.E."/>
            <person name="Meesala S."/>
            <person name="Nealy S.L."/>
            <person name="Ramdas R."/>
            <person name="Rocha M."/>
            <person name="Sristi D."/>
            <person name="Thukral S."/>
            <person name="Walls C.E."/>
            <person name="Waqas M."/>
            <person name="Williams M.R."/>
            <person name="Winters A.K."/>
            <person name="Sahawneh K.J."/>
            <person name="Monti D.L."/>
            <person name="Garlena R.A."/>
            <person name="Russell D.A."/>
            <person name="Pope W.H."/>
            <person name="Jacobs-Sera D."/>
            <person name="Hatfull G.F."/>
        </authorList>
    </citation>
    <scope>NUCLEOTIDE SEQUENCE [LARGE SCALE GENOMIC DNA]</scope>
</reference>
<dbReference type="GeneID" id="55003825"/>
<dbReference type="KEGG" id="vg:55003825"/>
<evidence type="ECO:0000313" key="3">
    <source>
        <dbReference type="Proteomes" id="UP000280497"/>
    </source>
</evidence>
<gene>
    <name evidence="2" type="primary">46</name>
    <name evidence="2" type="ORF">SAMW_46</name>
</gene>
<accession>A0A385UG68</accession>
<sequence length="211" mass="22967">MLDATQAERLGRNLALIVRYAPRLNGTKTRSQGGTDNAGRAPNLPGPRPPMNLHPLDLQTEAEEILHGWLTNLASDLGLPPAWFIGPTRHPGHLAARLGQVVSHVAQREWGPDAADEIDHITARIVAYVDPPSDTPAAEPPRRTMTADAAEQLVTAAQAQTVLDGLGYRCTTDQIRKWRERGHITPQGATRAGRLLYRLGDISARLTHKSA</sequence>
<feature type="compositionally biased region" description="Polar residues" evidence="1">
    <location>
        <begin position="26"/>
        <end position="35"/>
    </location>
</feature>
<organism evidence="2 3">
    <name type="scientific">Corynebacterium phage SamW</name>
    <dbReference type="NCBI Taxonomy" id="2301601"/>
    <lineage>
        <taxon>Viruses</taxon>
        <taxon>Duplodnaviria</taxon>
        <taxon>Heunggongvirae</taxon>
        <taxon>Uroviricota</taxon>
        <taxon>Caudoviricetes</taxon>
        <taxon>Samwavirus</taxon>
        <taxon>Samwavirus samW</taxon>
    </lineage>
</organism>
<evidence type="ECO:0000256" key="1">
    <source>
        <dbReference type="SAM" id="MobiDB-lite"/>
    </source>
</evidence>
<dbReference type="Proteomes" id="UP000280497">
    <property type="component" value="Segment"/>
</dbReference>
<dbReference type="RefSeq" id="YP_009812755.1">
    <property type="nucleotide sequence ID" value="NC_048069.1"/>
</dbReference>
<dbReference type="EMBL" id="MH727560">
    <property type="protein sequence ID" value="AYB70528.1"/>
    <property type="molecule type" value="Genomic_DNA"/>
</dbReference>
<feature type="region of interest" description="Disordered" evidence="1">
    <location>
        <begin position="25"/>
        <end position="55"/>
    </location>
</feature>
<name>A0A385UG68_9CAUD</name>
<evidence type="ECO:0008006" key="4">
    <source>
        <dbReference type="Google" id="ProtNLM"/>
    </source>
</evidence>
<keyword evidence="3" id="KW-1185">Reference proteome</keyword>
<evidence type="ECO:0000313" key="2">
    <source>
        <dbReference type="EMBL" id="AYB70528.1"/>
    </source>
</evidence>
<protein>
    <recommendedName>
        <fullName evidence="4">Helix-turn-helix DNA binding domain protein</fullName>
    </recommendedName>
</protein>